<dbReference type="EMBL" id="QLLL01000003">
    <property type="protein sequence ID" value="RAJ06792.1"/>
    <property type="molecule type" value="Genomic_DNA"/>
</dbReference>
<organism evidence="2 3">
    <name type="scientific">Chitinophaga skermanii</name>
    <dbReference type="NCBI Taxonomy" id="331697"/>
    <lineage>
        <taxon>Bacteria</taxon>
        <taxon>Pseudomonadati</taxon>
        <taxon>Bacteroidota</taxon>
        <taxon>Chitinophagia</taxon>
        <taxon>Chitinophagales</taxon>
        <taxon>Chitinophagaceae</taxon>
        <taxon>Chitinophaga</taxon>
    </lineage>
</organism>
<evidence type="ECO:0000259" key="1">
    <source>
        <dbReference type="Pfam" id="PF22494"/>
    </source>
</evidence>
<protein>
    <recommendedName>
        <fullName evidence="1">Choice-of-anchor I domain-containing protein</fullName>
    </recommendedName>
</protein>
<dbReference type="InterPro" id="IPR052956">
    <property type="entry name" value="Mesenchyme-surface_protein"/>
</dbReference>
<dbReference type="SUPFAM" id="SSF51004">
    <property type="entry name" value="C-terminal (heme d1) domain of cytochrome cd1-nitrite reductase"/>
    <property type="match status" value="1"/>
</dbReference>
<dbReference type="AlphaFoldDB" id="A0A327QSX0"/>
<feature type="domain" description="Choice-of-anchor I" evidence="1">
    <location>
        <begin position="46"/>
        <end position="496"/>
    </location>
</feature>
<dbReference type="NCBIfam" id="NF038117">
    <property type="entry name" value="choice_anch_I"/>
    <property type="match status" value="1"/>
</dbReference>
<gene>
    <name evidence="2" type="ORF">LX64_01919</name>
</gene>
<dbReference type="InterPro" id="IPR055188">
    <property type="entry name" value="Choice_anch_I"/>
</dbReference>
<name>A0A327QSX0_9BACT</name>
<evidence type="ECO:0000313" key="3">
    <source>
        <dbReference type="Proteomes" id="UP000249547"/>
    </source>
</evidence>
<dbReference type="InterPro" id="IPR011048">
    <property type="entry name" value="Haem_d1_sf"/>
</dbReference>
<dbReference type="Proteomes" id="UP000249547">
    <property type="component" value="Unassembled WGS sequence"/>
</dbReference>
<keyword evidence="3" id="KW-1185">Reference proteome</keyword>
<dbReference type="RefSeq" id="WP_111597379.1">
    <property type="nucleotide sequence ID" value="NZ_QLLL01000003.1"/>
</dbReference>
<comment type="caution">
    <text evidence="2">The sequence shown here is derived from an EMBL/GenBank/DDBJ whole genome shotgun (WGS) entry which is preliminary data.</text>
</comment>
<dbReference type="PANTHER" id="PTHR46928:SF1">
    <property type="entry name" value="MESENCHYME-SPECIFIC CELL SURFACE GLYCOPROTEIN"/>
    <property type="match status" value="1"/>
</dbReference>
<proteinExistence type="predicted"/>
<sequence length="501" mass="54061">MRIKHLLPLLAIPVYMSCTKNDDKPTTPEFFVNEDPSTFAEIGSINIGGAGAAEISAYDSLTKRLFVVNNSGVNRIEVVDFSNPTTMKVIGNIDVSTYGAVNSLSVYGGMLAAAIEGKDKTMNGKVVVYDTKSYAEIKAITVGALPDMVTFSANGKYIMSANEGEPSQDYKVDPVGSVSIIDVKNSFAVTTLDFSSFAGQAATLKSQGGRVFGPNASFAQDMEPEYITIAPDEKTAWVTLQENNMIAKIDLAAKTVTNMWPLGFKDYSLAINAIDPSDKDGIKQRTVPVKGMYQPDAIAMLIDNGIPYLFTANEGDVREWDAYAEAKRVKDITLDPTKFPNAATLKTETELGRLNITTTLGNTDGVYTELYSFGARSFSVWNGNDGKLVFDSNNELENKCIEAKVYDDGRSDDKGVEPEGIATGKVGKKNVVFVGMERSDAIAVYDATTPTKPVFLQLLKSGDAPEGVLFIPAVMSPTKKSLLVVSSENDGVVKVYTPNTL</sequence>
<dbReference type="OrthoDB" id="9803927at2"/>
<accession>A0A327QSX0</accession>
<reference evidence="2 3" key="1">
    <citation type="submission" date="2018-06" db="EMBL/GenBank/DDBJ databases">
        <title>Genomic Encyclopedia of Archaeal and Bacterial Type Strains, Phase II (KMG-II): from individual species to whole genera.</title>
        <authorList>
            <person name="Goeker M."/>
        </authorList>
    </citation>
    <scope>NUCLEOTIDE SEQUENCE [LARGE SCALE GENOMIC DNA]</scope>
    <source>
        <strain evidence="2 3">DSM 23857</strain>
    </source>
</reference>
<evidence type="ECO:0000313" key="2">
    <source>
        <dbReference type="EMBL" id="RAJ06792.1"/>
    </source>
</evidence>
<dbReference type="PANTHER" id="PTHR46928">
    <property type="entry name" value="MESENCHYME-SPECIFIC CELL SURFACE GLYCOPROTEIN"/>
    <property type="match status" value="1"/>
</dbReference>
<dbReference type="Pfam" id="PF22494">
    <property type="entry name" value="choice_anch_I"/>
    <property type="match status" value="1"/>
</dbReference>
<dbReference type="Gene3D" id="2.130.10.10">
    <property type="entry name" value="YVTN repeat-like/Quinoprotein amine dehydrogenase"/>
    <property type="match status" value="1"/>
</dbReference>
<dbReference type="InterPro" id="IPR015943">
    <property type="entry name" value="WD40/YVTN_repeat-like_dom_sf"/>
</dbReference>